<dbReference type="Proteomes" id="UP000062912">
    <property type="component" value="Unassembled WGS sequence"/>
</dbReference>
<accession>A0A132EMK9</accession>
<comment type="caution">
    <text evidence="1">The sequence shown here is derived from an EMBL/GenBank/DDBJ whole genome shotgun (WGS) entry which is preliminary data.</text>
</comment>
<evidence type="ECO:0000313" key="1">
    <source>
        <dbReference type="EMBL" id="KWF37749.1"/>
    </source>
</evidence>
<proteinExistence type="predicted"/>
<gene>
    <name evidence="1" type="ORF">WT56_03360</name>
</gene>
<organism evidence="1 2">
    <name type="scientific">Burkholderia pseudomultivorans</name>
    <dbReference type="NCBI Taxonomy" id="1207504"/>
    <lineage>
        <taxon>Bacteria</taxon>
        <taxon>Pseudomonadati</taxon>
        <taxon>Pseudomonadota</taxon>
        <taxon>Betaproteobacteria</taxon>
        <taxon>Burkholderiales</taxon>
        <taxon>Burkholderiaceae</taxon>
        <taxon>Burkholderia</taxon>
        <taxon>Burkholderia cepacia complex</taxon>
    </lineage>
</organism>
<sequence>MDAHCATDATDPGLTPMVSRLAAADKAVRPAAPPTQLGGRNALRVVCEPRWTDDLRRDTILFARPHTASSALRANHATP</sequence>
<evidence type="ECO:0000313" key="2">
    <source>
        <dbReference type="Proteomes" id="UP000062912"/>
    </source>
</evidence>
<dbReference type="EMBL" id="LPJR01000001">
    <property type="protein sequence ID" value="KWF37749.1"/>
    <property type="molecule type" value="Genomic_DNA"/>
</dbReference>
<reference evidence="1 2" key="1">
    <citation type="submission" date="2015-11" db="EMBL/GenBank/DDBJ databases">
        <title>Expanding the genomic diversity of Burkholderia species for the development of highly accurate diagnostics.</title>
        <authorList>
            <person name="Sahl J."/>
            <person name="Keim P."/>
            <person name="Wagner D."/>
        </authorList>
    </citation>
    <scope>NUCLEOTIDE SEQUENCE [LARGE SCALE GENOMIC DNA]</scope>
    <source>
        <strain evidence="1 2">MSMB368WGS</strain>
    </source>
</reference>
<dbReference type="AlphaFoldDB" id="A0A132EMK9"/>
<name>A0A132EMK9_9BURK</name>
<protein>
    <submittedName>
        <fullName evidence="1">Uncharacterized protein</fullName>
    </submittedName>
</protein>